<name>A0ABP6CAG0_9ACTN</name>
<evidence type="ECO:0000256" key="4">
    <source>
        <dbReference type="ARBA" id="ARBA00022679"/>
    </source>
</evidence>
<feature type="transmembrane region" description="Helical" evidence="9">
    <location>
        <begin position="70"/>
        <end position="93"/>
    </location>
</feature>
<gene>
    <name evidence="10" type="ORF">GCM10010411_44190</name>
</gene>
<comment type="caution">
    <text evidence="10">The sequence shown here is derived from an EMBL/GenBank/DDBJ whole genome shotgun (WGS) entry which is preliminary data.</text>
</comment>
<feature type="transmembrane region" description="Helical" evidence="9">
    <location>
        <begin position="435"/>
        <end position="454"/>
    </location>
</feature>
<evidence type="ECO:0000313" key="10">
    <source>
        <dbReference type="EMBL" id="GAA2605193.1"/>
    </source>
</evidence>
<feature type="transmembrane region" description="Helical" evidence="9">
    <location>
        <begin position="185"/>
        <end position="205"/>
    </location>
</feature>
<keyword evidence="5 9" id="KW-0812">Transmembrane</keyword>
<keyword evidence="11" id="KW-1185">Reference proteome</keyword>
<feature type="region of interest" description="Disordered" evidence="8">
    <location>
        <begin position="511"/>
        <end position="542"/>
    </location>
</feature>
<dbReference type="PANTHER" id="PTHR33908:SF11">
    <property type="entry name" value="MEMBRANE PROTEIN"/>
    <property type="match status" value="1"/>
</dbReference>
<accession>A0ABP6CAG0</accession>
<feature type="transmembrane region" description="Helical" evidence="9">
    <location>
        <begin position="487"/>
        <end position="505"/>
    </location>
</feature>
<evidence type="ECO:0000256" key="1">
    <source>
        <dbReference type="ARBA" id="ARBA00004651"/>
    </source>
</evidence>
<dbReference type="EMBL" id="BAAATD010000005">
    <property type="protein sequence ID" value="GAA2605193.1"/>
    <property type="molecule type" value="Genomic_DNA"/>
</dbReference>
<evidence type="ECO:0008006" key="12">
    <source>
        <dbReference type="Google" id="ProtNLM"/>
    </source>
</evidence>
<proteinExistence type="predicted"/>
<evidence type="ECO:0000256" key="5">
    <source>
        <dbReference type="ARBA" id="ARBA00022692"/>
    </source>
</evidence>
<dbReference type="Proteomes" id="UP001501509">
    <property type="component" value="Unassembled WGS sequence"/>
</dbReference>
<evidence type="ECO:0000256" key="2">
    <source>
        <dbReference type="ARBA" id="ARBA00022475"/>
    </source>
</evidence>
<evidence type="ECO:0000256" key="9">
    <source>
        <dbReference type="SAM" id="Phobius"/>
    </source>
</evidence>
<reference evidence="11" key="1">
    <citation type="journal article" date="2019" name="Int. J. Syst. Evol. Microbiol.">
        <title>The Global Catalogue of Microorganisms (GCM) 10K type strain sequencing project: providing services to taxonomists for standard genome sequencing and annotation.</title>
        <authorList>
            <consortium name="The Broad Institute Genomics Platform"/>
            <consortium name="The Broad Institute Genome Sequencing Center for Infectious Disease"/>
            <person name="Wu L."/>
            <person name="Ma J."/>
        </authorList>
    </citation>
    <scope>NUCLEOTIDE SEQUENCE [LARGE SCALE GENOMIC DNA]</scope>
    <source>
        <strain evidence="11">JCM 6833</strain>
    </source>
</reference>
<keyword evidence="3" id="KW-0328">Glycosyltransferase</keyword>
<dbReference type="InterPro" id="IPR050297">
    <property type="entry name" value="LipidA_mod_glycosyltrf_83"/>
</dbReference>
<comment type="subcellular location">
    <subcellularLocation>
        <location evidence="1">Cell membrane</location>
        <topology evidence="1">Multi-pass membrane protein</topology>
    </subcellularLocation>
</comment>
<feature type="transmembrane region" description="Helical" evidence="9">
    <location>
        <begin position="132"/>
        <end position="154"/>
    </location>
</feature>
<sequence length="542" mass="60491">MTYAADADTHASGATDLLDTPDQDGDLVVDSPATGEPADTADTGEPGDPPRRRRFPAAWARARPFLAAHWPFLIILTAGLSLRVITMLGYRWAMWFNDAFQYVQTAIENEPHIVRPNGYVFFLQALEPFHSFALITTVQHLMGLGIAIMIYALLRRRLGAARWVATLAAAPVVLDAYQIQLEHMILSDVPFTFMMTGLVTLVLWWRDITAVRGAALGALLALTVLTRSVGLALLMVVLVYLVIRRVRWTALAATVIACALPLMGYATWFKAEHGKFGLSNSSGPFLYARVMKFADCHQIKNLPVEEMPLCTQVPAADRPSSQFYVWGEASPLLRLPGHIFNNDKSAEAGRFARRAILTQPDDYLQAVAYDVARVFFWNRTVFPDRFTYELYQFRTTADPVPNWAEPFTNAYEHGAADTRVIEPFAGVMRFYQKHFFLRGTLLGAVLLVAAAGLVRRRDWFGRALLPLGAVAGLLVTPAASAEFDYRYVVPAIPMACLAAALAWLPDRDRARDRSRARARGRSRERDTDRDSDRDARREPAVS</sequence>
<organism evidence="10 11">
    <name type="scientific">Actinomadura fulvescens</name>
    <dbReference type="NCBI Taxonomy" id="46160"/>
    <lineage>
        <taxon>Bacteria</taxon>
        <taxon>Bacillati</taxon>
        <taxon>Actinomycetota</taxon>
        <taxon>Actinomycetes</taxon>
        <taxon>Streptosporangiales</taxon>
        <taxon>Thermomonosporaceae</taxon>
        <taxon>Actinomadura</taxon>
    </lineage>
</organism>
<evidence type="ECO:0000256" key="8">
    <source>
        <dbReference type="SAM" id="MobiDB-lite"/>
    </source>
</evidence>
<evidence type="ECO:0000313" key="11">
    <source>
        <dbReference type="Proteomes" id="UP001501509"/>
    </source>
</evidence>
<evidence type="ECO:0000256" key="7">
    <source>
        <dbReference type="ARBA" id="ARBA00023136"/>
    </source>
</evidence>
<feature type="transmembrane region" description="Helical" evidence="9">
    <location>
        <begin position="249"/>
        <end position="269"/>
    </location>
</feature>
<dbReference type="PANTHER" id="PTHR33908">
    <property type="entry name" value="MANNOSYLTRANSFERASE YKCB-RELATED"/>
    <property type="match status" value="1"/>
</dbReference>
<feature type="region of interest" description="Disordered" evidence="8">
    <location>
        <begin position="1"/>
        <end position="53"/>
    </location>
</feature>
<feature type="transmembrane region" description="Helical" evidence="9">
    <location>
        <begin position="217"/>
        <end position="243"/>
    </location>
</feature>
<evidence type="ECO:0000256" key="3">
    <source>
        <dbReference type="ARBA" id="ARBA00022676"/>
    </source>
</evidence>
<evidence type="ECO:0000256" key="6">
    <source>
        <dbReference type="ARBA" id="ARBA00022989"/>
    </source>
</evidence>
<keyword evidence="6 9" id="KW-1133">Transmembrane helix</keyword>
<keyword evidence="7 9" id="KW-0472">Membrane</keyword>
<keyword evidence="2" id="KW-1003">Cell membrane</keyword>
<keyword evidence="4" id="KW-0808">Transferase</keyword>
<dbReference type="RefSeq" id="WP_344543614.1">
    <property type="nucleotide sequence ID" value="NZ_BAAATD010000005.1"/>
</dbReference>
<protein>
    <recommendedName>
        <fullName evidence="12">Glycosyltransferase RgtA/B/C/D-like domain-containing protein</fullName>
    </recommendedName>
</protein>